<dbReference type="PANTHER" id="PTHR22906">
    <property type="entry name" value="PROPERDIN"/>
    <property type="match status" value="1"/>
</dbReference>
<dbReference type="InterPro" id="IPR032675">
    <property type="entry name" value="LRR_dom_sf"/>
</dbReference>
<dbReference type="GO" id="GO:0005576">
    <property type="term" value="C:extracellular region"/>
    <property type="evidence" value="ECO:0007669"/>
    <property type="project" value="UniProtKB-SubCell"/>
</dbReference>
<proteinExistence type="predicted"/>
<dbReference type="SMART" id="SM00209">
    <property type="entry name" value="TSP1"/>
    <property type="match status" value="6"/>
</dbReference>
<dbReference type="FunFam" id="3.80.10.10:FF:000002">
    <property type="entry name" value="Slit guidance ligand 2"/>
    <property type="match status" value="1"/>
</dbReference>
<evidence type="ECO:0000313" key="11">
    <source>
        <dbReference type="Proteomes" id="UP000683360"/>
    </source>
</evidence>
<gene>
    <name evidence="10" type="ORF">MEDL_13008</name>
</gene>
<keyword evidence="7" id="KW-1015">Disulfide bond</keyword>
<evidence type="ECO:0000256" key="2">
    <source>
        <dbReference type="ARBA" id="ARBA00022473"/>
    </source>
</evidence>
<name>A0A8S3QRA7_MYTED</name>
<comment type="subcellular location">
    <subcellularLocation>
        <location evidence="1">Secreted</location>
    </subcellularLocation>
</comment>
<dbReference type="Pfam" id="PF13855">
    <property type="entry name" value="LRR_8"/>
    <property type="match status" value="2"/>
</dbReference>
<evidence type="ECO:0000256" key="7">
    <source>
        <dbReference type="ARBA" id="ARBA00023157"/>
    </source>
</evidence>
<dbReference type="Pfam" id="PF00090">
    <property type="entry name" value="TSP_1"/>
    <property type="match status" value="6"/>
</dbReference>
<dbReference type="EMBL" id="CAJPWZ010000672">
    <property type="protein sequence ID" value="CAG2198225.1"/>
    <property type="molecule type" value="Genomic_DNA"/>
</dbReference>
<keyword evidence="6" id="KW-0677">Repeat</keyword>
<evidence type="ECO:0000256" key="6">
    <source>
        <dbReference type="ARBA" id="ARBA00022737"/>
    </source>
</evidence>
<dbReference type="FunFam" id="2.20.100.10:FF:000001">
    <property type="entry name" value="semaphorin-5A isoform X1"/>
    <property type="match status" value="5"/>
</dbReference>
<feature type="signal peptide" evidence="8">
    <location>
        <begin position="1"/>
        <end position="19"/>
    </location>
</feature>
<evidence type="ECO:0000313" key="10">
    <source>
        <dbReference type="EMBL" id="CAG2198225.1"/>
    </source>
</evidence>
<dbReference type="InterPro" id="IPR000884">
    <property type="entry name" value="TSP1_rpt"/>
</dbReference>
<protein>
    <submittedName>
        <fullName evidence="10">Hemicentin-1,Coadhesin,Thrombospondin-2,Thrombosp ondin-1,Mucin-like protein,A disintegrin and metalloproteinase with thrombospondin motifs adt-1</fullName>
    </submittedName>
</protein>
<dbReference type="SMART" id="SM00013">
    <property type="entry name" value="LRRNT"/>
    <property type="match status" value="1"/>
</dbReference>
<dbReference type="InterPro" id="IPR036383">
    <property type="entry name" value="TSP1_rpt_sf"/>
</dbReference>
<keyword evidence="3" id="KW-0964">Secreted</keyword>
<comment type="caution">
    <text evidence="10">The sequence shown here is derived from an EMBL/GenBank/DDBJ whole genome shotgun (WGS) entry which is preliminary data.</text>
</comment>
<dbReference type="PANTHER" id="PTHR22906:SF43">
    <property type="entry name" value="PROPERDIN"/>
    <property type="match status" value="1"/>
</dbReference>
<keyword evidence="11" id="KW-1185">Reference proteome</keyword>
<dbReference type="Gene3D" id="2.20.100.10">
    <property type="entry name" value="Thrombospondin type-1 (TSP1) repeat"/>
    <property type="match status" value="6"/>
</dbReference>
<dbReference type="Proteomes" id="UP000683360">
    <property type="component" value="Unassembled WGS sequence"/>
</dbReference>
<dbReference type="PROSITE" id="PS50092">
    <property type="entry name" value="TSP1"/>
    <property type="match status" value="6"/>
</dbReference>
<evidence type="ECO:0000256" key="1">
    <source>
        <dbReference type="ARBA" id="ARBA00004613"/>
    </source>
</evidence>
<dbReference type="SMART" id="SM00369">
    <property type="entry name" value="LRR_TYP"/>
    <property type="match status" value="5"/>
</dbReference>
<feature type="chain" id="PRO_5035741958" evidence="8">
    <location>
        <begin position="20"/>
        <end position="637"/>
    </location>
</feature>
<reference evidence="10" key="1">
    <citation type="submission" date="2021-03" db="EMBL/GenBank/DDBJ databases">
        <authorList>
            <person name="Bekaert M."/>
        </authorList>
    </citation>
    <scope>NUCLEOTIDE SEQUENCE</scope>
</reference>
<dbReference type="SUPFAM" id="SSF52058">
    <property type="entry name" value="L domain-like"/>
    <property type="match status" value="1"/>
</dbReference>
<keyword evidence="2" id="KW-0217">Developmental protein</keyword>
<dbReference type="AlphaFoldDB" id="A0A8S3QRA7"/>
<evidence type="ECO:0000256" key="5">
    <source>
        <dbReference type="ARBA" id="ARBA00022729"/>
    </source>
</evidence>
<feature type="domain" description="LRRNT" evidence="9">
    <location>
        <begin position="21"/>
        <end position="57"/>
    </location>
</feature>
<keyword evidence="4" id="KW-0433">Leucine-rich repeat</keyword>
<evidence type="ECO:0000259" key="9">
    <source>
        <dbReference type="SMART" id="SM00013"/>
    </source>
</evidence>
<accession>A0A8S3QRA7</accession>
<dbReference type="OrthoDB" id="446173at2759"/>
<dbReference type="GO" id="GO:0007399">
    <property type="term" value="P:nervous system development"/>
    <property type="evidence" value="ECO:0007669"/>
    <property type="project" value="UniProtKB-ARBA"/>
</dbReference>
<evidence type="ECO:0000256" key="8">
    <source>
        <dbReference type="SAM" id="SignalP"/>
    </source>
</evidence>
<dbReference type="Gene3D" id="3.80.10.10">
    <property type="entry name" value="Ribonuclease Inhibitor"/>
    <property type="match status" value="2"/>
</dbReference>
<dbReference type="InterPro" id="IPR003591">
    <property type="entry name" value="Leu-rich_rpt_typical-subtyp"/>
</dbReference>
<evidence type="ECO:0000256" key="3">
    <source>
        <dbReference type="ARBA" id="ARBA00022525"/>
    </source>
</evidence>
<dbReference type="SUPFAM" id="SSF82895">
    <property type="entry name" value="TSP-1 type 1 repeat"/>
    <property type="match status" value="6"/>
</dbReference>
<dbReference type="PROSITE" id="PS51450">
    <property type="entry name" value="LRR"/>
    <property type="match status" value="2"/>
</dbReference>
<organism evidence="10 11">
    <name type="scientific">Mytilus edulis</name>
    <name type="common">Blue mussel</name>
    <dbReference type="NCBI Taxonomy" id="6550"/>
    <lineage>
        <taxon>Eukaryota</taxon>
        <taxon>Metazoa</taxon>
        <taxon>Spiralia</taxon>
        <taxon>Lophotrochozoa</taxon>
        <taxon>Mollusca</taxon>
        <taxon>Bivalvia</taxon>
        <taxon>Autobranchia</taxon>
        <taxon>Pteriomorphia</taxon>
        <taxon>Mytilida</taxon>
        <taxon>Mytiloidea</taxon>
        <taxon>Mytilidae</taxon>
        <taxon>Mytilinae</taxon>
        <taxon>Mytilus</taxon>
    </lineage>
</organism>
<dbReference type="InterPro" id="IPR052065">
    <property type="entry name" value="Compl_asym_regulator"/>
</dbReference>
<dbReference type="SMART" id="SM00365">
    <property type="entry name" value="LRR_SD22"/>
    <property type="match status" value="5"/>
</dbReference>
<keyword evidence="5 8" id="KW-0732">Signal</keyword>
<evidence type="ECO:0000256" key="4">
    <source>
        <dbReference type="ARBA" id="ARBA00022614"/>
    </source>
</evidence>
<dbReference type="InterPro" id="IPR000372">
    <property type="entry name" value="LRRNT"/>
</dbReference>
<dbReference type="InterPro" id="IPR001611">
    <property type="entry name" value="Leu-rich_rpt"/>
</dbReference>
<sequence length="637" mass="69084">MLFETIVVLTLSFLKEVFAVPCTEPSLSMCDCSGTVINCVNKNLAQIPRSIPTDTTRLELNQNKIQSIDATSLSGLTSLEMLFLEYNEISSIEDGAFSTLRSLSILSIYDNKLTNIKPDTFKSLGSVRELYLESNEISSIEDGAFSTLRSLSLLNINDNKLTSIKPDTFKSLGSLRELNLKDNDLTTVSASVFADLTDIVYLYLEYNPLICCKMTDLIDWWSSQTKLRVFEGDCTDFQTSTDLDEIDLSKCPVDGGWGTWSNPICSVTCGNGIQSRNRSCDSPVPSLGGQTCNGSNVDTSDCILRDCPVDGGWGLWSNPTCSVTCGNGIQSRNRSCDSPVPSAGGETCNGSSVETSDCKEIVQVFIFDGGWGSWSNPICSVTCGNGIQSRNRSCDSPVPSLGGQTCNGSNVDTSDCILRDCPVDGGWGLWSNPTCSVTCGNGIQSRNRSCDSPVPSAGGETCNGSSVETSDCSSRDCPVDGGWGSWSNPICSVTCGNGILSRNRSCDSPVPSAGGQTCNGSSVDTSDCSLIDCPVDGQWGFWSTVPCSVTCGNGIRYRKRTCDSPPASTNGQGCIGSCTVYVICTLEMCPESRKMKARKWKRYHGRRLNSRRYHGRRLNSRRYHGRRLNIRRYKNNI</sequence>